<dbReference type="Proteomes" id="UP000825935">
    <property type="component" value="Chromosome 29"/>
</dbReference>
<dbReference type="EMBL" id="CM035434">
    <property type="protein sequence ID" value="KAH7292581.1"/>
    <property type="molecule type" value="Genomic_DNA"/>
</dbReference>
<reference evidence="1" key="1">
    <citation type="submission" date="2021-08" db="EMBL/GenBank/DDBJ databases">
        <title>WGS assembly of Ceratopteris richardii.</title>
        <authorList>
            <person name="Marchant D.B."/>
            <person name="Chen G."/>
            <person name="Jenkins J."/>
            <person name="Shu S."/>
            <person name="Leebens-Mack J."/>
            <person name="Grimwood J."/>
            <person name="Schmutz J."/>
            <person name="Soltis P."/>
            <person name="Soltis D."/>
            <person name="Chen Z.-H."/>
        </authorList>
    </citation>
    <scope>NUCLEOTIDE SEQUENCE</scope>
    <source>
        <strain evidence="1">Whitten #5841</strain>
        <tissue evidence="1">Leaf</tissue>
    </source>
</reference>
<keyword evidence="2" id="KW-1185">Reference proteome</keyword>
<evidence type="ECO:0000313" key="2">
    <source>
        <dbReference type="Proteomes" id="UP000825935"/>
    </source>
</evidence>
<accession>A0A8T2R9W1</accession>
<dbReference type="AlphaFoldDB" id="A0A8T2R9W1"/>
<name>A0A8T2R9W1_CERRI</name>
<gene>
    <name evidence="1" type="ORF">KP509_29G075700</name>
</gene>
<sequence length="99" mass="10924">MGATVHRLRHPGMPLTASQLREAEKTVEAANESSKQNCLQAQTIKSLPQSAGLETERTHRCPVEQSVQAEASARTYVDSRSASLLFEQKMMAAANHMMR</sequence>
<evidence type="ECO:0000313" key="1">
    <source>
        <dbReference type="EMBL" id="KAH7292581.1"/>
    </source>
</evidence>
<proteinExistence type="predicted"/>
<protein>
    <submittedName>
        <fullName evidence="1">Uncharacterized protein</fullName>
    </submittedName>
</protein>
<organism evidence="1 2">
    <name type="scientific">Ceratopteris richardii</name>
    <name type="common">Triangle waterfern</name>
    <dbReference type="NCBI Taxonomy" id="49495"/>
    <lineage>
        <taxon>Eukaryota</taxon>
        <taxon>Viridiplantae</taxon>
        <taxon>Streptophyta</taxon>
        <taxon>Embryophyta</taxon>
        <taxon>Tracheophyta</taxon>
        <taxon>Polypodiopsida</taxon>
        <taxon>Polypodiidae</taxon>
        <taxon>Polypodiales</taxon>
        <taxon>Pteridineae</taxon>
        <taxon>Pteridaceae</taxon>
        <taxon>Parkerioideae</taxon>
        <taxon>Ceratopteris</taxon>
    </lineage>
</organism>
<comment type="caution">
    <text evidence="1">The sequence shown here is derived from an EMBL/GenBank/DDBJ whole genome shotgun (WGS) entry which is preliminary data.</text>
</comment>